<dbReference type="AlphaFoldDB" id="X1I6H0"/>
<reference evidence="1" key="1">
    <citation type="journal article" date="2014" name="Front. Microbiol.">
        <title>High frequency of phylogenetically diverse reductive dehalogenase-homologous genes in deep subseafloor sedimentary metagenomes.</title>
        <authorList>
            <person name="Kawai M."/>
            <person name="Futagami T."/>
            <person name="Toyoda A."/>
            <person name="Takaki Y."/>
            <person name="Nishi S."/>
            <person name="Hori S."/>
            <person name="Arai W."/>
            <person name="Tsubouchi T."/>
            <person name="Morono Y."/>
            <person name="Uchiyama I."/>
            <person name="Ito T."/>
            <person name="Fujiyama A."/>
            <person name="Inagaki F."/>
            <person name="Takami H."/>
        </authorList>
    </citation>
    <scope>NUCLEOTIDE SEQUENCE</scope>
    <source>
        <strain evidence="1">Expedition CK06-06</strain>
    </source>
</reference>
<gene>
    <name evidence="1" type="ORF">S03H2_29362</name>
</gene>
<evidence type="ECO:0000313" key="1">
    <source>
        <dbReference type="EMBL" id="GAH61704.1"/>
    </source>
</evidence>
<organism evidence="1">
    <name type="scientific">marine sediment metagenome</name>
    <dbReference type="NCBI Taxonomy" id="412755"/>
    <lineage>
        <taxon>unclassified sequences</taxon>
        <taxon>metagenomes</taxon>
        <taxon>ecological metagenomes</taxon>
    </lineage>
</organism>
<protein>
    <submittedName>
        <fullName evidence="1">Uncharacterized protein</fullName>
    </submittedName>
</protein>
<dbReference type="EMBL" id="BARU01017717">
    <property type="protein sequence ID" value="GAH61704.1"/>
    <property type="molecule type" value="Genomic_DNA"/>
</dbReference>
<name>X1I6H0_9ZZZZ</name>
<comment type="caution">
    <text evidence="1">The sequence shown here is derived from an EMBL/GenBank/DDBJ whole genome shotgun (WGS) entry which is preliminary data.</text>
</comment>
<proteinExistence type="predicted"/>
<sequence length="73" mass="8604">MTGAFIRVKRKGKWENIEFECLTDKEMENFAKPNPKAGWKWAFFFAKFIRDRIEPLLVDLVKDGILEIDKGVK</sequence>
<accession>X1I6H0</accession>